<feature type="region of interest" description="Disordered" evidence="1">
    <location>
        <begin position="172"/>
        <end position="197"/>
    </location>
</feature>
<feature type="compositionally biased region" description="Basic and acidic residues" evidence="1">
    <location>
        <begin position="833"/>
        <end position="852"/>
    </location>
</feature>
<keyword evidence="4" id="KW-1185">Reference proteome</keyword>
<dbReference type="OrthoDB" id="5592585at2759"/>
<dbReference type="Pfam" id="PF17667">
    <property type="entry name" value="Pkinase_fungal"/>
    <property type="match status" value="1"/>
</dbReference>
<dbReference type="PANTHER" id="PTHR38248">
    <property type="entry name" value="FUNK1 6"/>
    <property type="match status" value="1"/>
</dbReference>
<reference evidence="3 4" key="1">
    <citation type="journal article" date="2019" name="Nat. Ecol. Evol.">
        <title>Megaphylogeny resolves global patterns of mushroom evolution.</title>
        <authorList>
            <person name="Varga T."/>
            <person name="Krizsan K."/>
            <person name="Foldi C."/>
            <person name="Dima B."/>
            <person name="Sanchez-Garcia M."/>
            <person name="Sanchez-Ramirez S."/>
            <person name="Szollosi G.J."/>
            <person name="Szarkandi J.G."/>
            <person name="Papp V."/>
            <person name="Albert L."/>
            <person name="Andreopoulos W."/>
            <person name="Angelini C."/>
            <person name="Antonin V."/>
            <person name="Barry K.W."/>
            <person name="Bougher N.L."/>
            <person name="Buchanan P."/>
            <person name="Buyck B."/>
            <person name="Bense V."/>
            <person name="Catcheside P."/>
            <person name="Chovatia M."/>
            <person name="Cooper J."/>
            <person name="Damon W."/>
            <person name="Desjardin D."/>
            <person name="Finy P."/>
            <person name="Geml J."/>
            <person name="Haridas S."/>
            <person name="Hughes K."/>
            <person name="Justo A."/>
            <person name="Karasinski D."/>
            <person name="Kautmanova I."/>
            <person name="Kiss B."/>
            <person name="Kocsube S."/>
            <person name="Kotiranta H."/>
            <person name="LaButti K.M."/>
            <person name="Lechner B.E."/>
            <person name="Liimatainen K."/>
            <person name="Lipzen A."/>
            <person name="Lukacs Z."/>
            <person name="Mihaltcheva S."/>
            <person name="Morgado L.N."/>
            <person name="Niskanen T."/>
            <person name="Noordeloos M.E."/>
            <person name="Ohm R.A."/>
            <person name="Ortiz-Santana B."/>
            <person name="Ovrebo C."/>
            <person name="Racz N."/>
            <person name="Riley R."/>
            <person name="Savchenko A."/>
            <person name="Shiryaev A."/>
            <person name="Soop K."/>
            <person name="Spirin V."/>
            <person name="Szebenyi C."/>
            <person name="Tomsovsky M."/>
            <person name="Tulloss R.E."/>
            <person name="Uehling J."/>
            <person name="Grigoriev I.V."/>
            <person name="Vagvolgyi C."/>
            <person name="Papp T."/>
            <person name="Martin F.M."/>
            <person name="Miettinen O."/>
            <person name="Hibbett D.S."/>
            <person name="Nagy L.G."/>
        </authorList>
    </citation>
    <scope>NUCLEOTIDE SEQUENCE [LARGE SCALE GENOMIC DNA]</scope>
    <source>
        <strain evidence="3 4">OMC1185</strain>
    </source>
</reference>
<dbReference type="AlphaFoldDB" id="A0A5C3MZR0"/>
<gene>
    <name evidence="3" type="ORF">OE88DRAFT_1736914</name>
</gene>
<dbReference type="Gene3D" id="1.10.510.10">
    <property type="entry name" value="Transferase(Phosphotransferase) domain 1"/>
    <property type="match status" value="1"/>
</dbReference>
<sequence>MSDSDNISSAPGSPAGSLPAPPEGSSKDAVSGLVLADAPSPTPAPTTEQSASHSSSPAESSEGQQKGKGQTELSTIDSRHQPRGPESSSGSGVPRIMSRSLTMESGSKRPLNLTEQVFGPIKPPPKTTYLSRNKRSPSTRIGPKMASDGPREGIAYSSGEIIVPAYHSENPPKLPRTPRHAPLHKASVQDTPHRHGSDSYITEKVEQLQVALGLELDGAWMEDDGKISEAFGKAPDMPDWSNIGQFLQYHRDYDHRNNRWMGIPEKALAEDVAAIIEVKTEDGLDLVNDEKQLAVYAREIFVQQPNRRFVYCLLLTEKRVRVYQFDRGGVLYSNWYNIHSSAITFVQIILGIASKDESRLGLDKRIFWEGEERYFADPEAEEVRRYRIINPENPFRRRTIRGRGTTCWTVMDEFGNTYVLKFSWKTLGREGEWEHLKRIKDANPPLKHVGTMESFRLIEKVSSLRHGILLQAKKNFADREYYYTLQQFYGPPLEKFRSVLQLYRAFRDSVSASMELLSIGILHRDISLRNILLDARQGKGGGGWGILIDFDMAIFLGQQRDKVKTDFRTGTRAFQSYKVLHNLGSHDFLDELESCFYVFSYLFFAFHGPRKHVSRLPDFLRSWESGLVDVAKNSKRVFLQNASLGMDMPGWPMSAQLLFDDLRSFLASVAIPRVDYLVAQARLPKMSENARKVFERRSEEVLTKSLSSVSLPDVDPAGCNDWLTVDAKKHYMKVLELIDAAIESELLEADGSGLALASIEETEEYTDSESYSAHEEPGDADNRASPVPEQQYHDPLAQPGADLYSAPYSHDSVSSKKRSASESQESDEAAEQSTKERGPKRAKGSHSESRDG</sequence>
<dbReference type="Proteomes" id="UP000305948">
    <property type="component" value="Unassembled WGS sequence"/>
</dbReference>
<dbReference type="PANTHER" id="PTHR38248:SF2">
    <property type="entry name" value="FUNK1 11"/>
    <property type="match status" value="1"/>
</dbReference>
<feature type="compositionally biased region" description="Basic and acidic residues" evidence="1">
    <location>
        <begin position="772"/>
        <end position="782"/>
    </location>
</feature>
<dbReference type="STRING" id="5364.A0A5C3MZR0"/>
<feature type="region of interest" description="Disordered" evidence="1">
    <location>
        <begin position="1"/>
        <end position="151"/>
    </location>
</feature>
<dbReference type="SUPFAM" id="SSF56112">
    <property type="entry name" value="Protein kinase-like (PK-like)"/>
    <property type="match status" value="1"/>
</dbReference>
<feature type="region of interest" description="Disordered" evidence="1">
    <location>
        <begin position="761"/>
        <end position="852"/>
    </location>
</feature>
<evidence type="ECO:0000313" key="3">
    <source>
        <dbReference type="EMBL" id="TFK49278.1"/>
    </source>
</evidence>
<evidence type="ECO:0000313" key="4">
    <source>
        <dbReference type="Proteomes" id="UP000305948"/>
    </source>
</evidence>
<feature type="compositionally biased region" description="Low complexity" evidence="1">
    <location>
        <begin position="45"/>
        <end position="62"/>
    </location>
</feature>
<dbReference type="InterPro" id="IPR008266">
    <property type="entry name" value="Tyr_kinase_AS"/>
</dbReference>
<organism evidence="3 4">
    <name type="scientific">Heliocybe sulcata</name>
    <dbReference type="NCBI Taxonomy" id="5364"/>
    <lineage>
        <taxon>Eukaryota</taxon>
        <taxon>Fungi</taxon>
        <taxon>Dikarya</taxon>
        <taxon>Basidiomycota</taxon>
        <taxon>Agaricomycotina</taxon>
        <taxon>Agaricomycetes</taxon>
        <taxon>Gloeophyllales</taxon>
        <taxon>Gloeophyllaceae</taxon>
        <taxon>Heliocybe</taxon>
    </lineage>
</organism>
<feature type="compositionally biased region" description="Low complexity" evidence="1">
    <location>
        <begin position="8"/>
        <end position="18"/>
    </location>
</feature>
<protein>
    <recommendedName>
        <fullName evidence="2">Fungal-type protein kinase domain-containing protein</fullName>
    </recommendedName>
</protein>
<accession>A0A5C3MZR0</accession>
<name>A0A5C3MZR0_9AGAM</name>
<evidence type="ECO:0000259" key="2">
    <source>
        <dbReference type="Pfam" id="PF17667"/>
    </source>
</evidence>
<dbReference type="InterPro" id="IPR011009">
    <property type="entry name" value="Kinase-like_dom_sf"/>
</dbReference>
<dbReference type="InterPro" id="IPR040976">
    <property type="entry name" value="Pkinase_fungal"/>
</dbReference>
<dbReference type="EMBL" id="ML213516">
    <property type="protein sequence ID" value="TFK49278.1"/>
    <property type="molecule type" value="Genomic_DNA"/>
</dbReference>
<dbReference type="GO" id="GO:0004672">
    <property type="term" value="F:protein kinase activity"/>
    <property type="evidence" value="ECO:0007669"/>
    <property type="project" value="InterPro"/>
</dbReference>
<feature type="compositionally biased region" description="Polar residues" evidence="1">
    <location>
        <begin position="63"/>
        <end position="76"/>
    </location>
</feature>
<dbReference type="PROSITE" id="PS00109">
    <property type="entry name" value="PROTEIN_KINASE_TYR"/>
    <property type="match status" value="1"/>
</dbReference>
<proteinExistence type="predicted"/>
<feature type="domain" description="Fungal-type protein kinase" evidence="2">
    <location>
        <begin position="269"/>
        <end position="602"/>
    </location>
</feature>
<evidence type="ECO:0000256" key="1">
    <source>
        <dbReference type="SAM" id="MobiDB-lite"/>
    </source>
</evidence>